<dbReference type="PANTHER" id="PTHR44520">
    <property type="entry name" value="RESPONSE REGULATOR RCP1-RELATED"/>
    <property type="match status" value="1"/>
</dbReference>
<dbReference type="KEGG" id="hakz:J0X25_17175"/>
<dbReference type="PANTHER" id="PTHR44520:SF2">
    <property type="entry name" value="RESPONSE REGULATOR RCP1"/>
    <property type="match status" value="1"/>
</dbReference>
<dbReference type="GeneID" id="63189074"/>
<dbReference type="SMART" id="SM00448">
    <property type="entry name" value="REC"/>
    <property type="match status" value="1"/>
</dbReference>
<evidence type="ECO:0000313" key="3">
    <source>
        <dbReference type="EMBL" id="QSW99089.1"/>
    </source>
</evidence>
<dbReference type="PROSITE" id="PS50110">
    <property type="entry name" value="RESPONSE_REGULATORY"/>
    <property type="match status" value="1"/>
</dbReference>
<comment type="caution">
    <text evidence="1">Lacks conserved residue(s) required for the propagation of feature annotation.</text>
</comment>
<dbReference type="RefSeq" id="WP_207288697.1">
    <property type="nucleotide sequence ID" value="NZ_CP071462.1"/>
</dbReference>
<dbReference type="InterPro" id="IPR001789">
    <property type="entry name" value="Sig_transdc_resp-reg_receiver"/>
</dbReference>
<evidence type="ECO:0000313" key="4">
    <source>
        <dbReference type="Proteomes" id="UP000663203"/>
    </source>
</evidence>
<protein>
    <submittedName>
        <fullName evidence="3">Response regulator</fullName>
    </submittedName>
</protein>
<dbReference type="SUPFAM" id="SSF52172">
    <property type="entry name" value="CheY-like"/>
    <property type="match status" value="1"/>
</dbReference>
<sequence>MIDRSKSAEVADVLLVEPSDELARLTRDGLSDGGGKTTVHAVSDGDEALAFLERREPYADAPTPCLVVLRAELPAPGPDGLEVLESMADRTELVRIPVIVTADTPADDLVREAYDLGANAVVPTPGDPDTYLETVEKTSRFWIATARLPNRIDRL</sequence>
<feature type="domain" description="Response regulatory" evidence="2">
    <location>
        <begin position="12"/>
        <end position="139"/>
    </location>
</feature>
<evidence type="ECO:0000259" key="2">
    <source>
        <dbReference type="PROSITE" id="PS50110"/>
    </source>
</evidence>
<proteinExistence type="predicted"/>
<dbReference type="EMBL" id="CP071462">
    <property type="protein sequence ID" value="QSW99089.1"/>
    <property type="molecule type" value="Genomic_DNA"/>
</dbReference>
<reference evidence="3 4" key="1">
    <citation type="submission" date="2021-03" db="EMBL/GenBank/DDBJ databases">
        <title>Haloterrigena longa sp. nov. and Haloterrigena limicola sp. nov., extremely halophilic archaea isolated from a salt lake.</title>
        <authorList>
            <person name="Henglin C."/>
        </authorList>
    </citation>
    <scope>NUCLEOTIDE SEQUENCE [LARGE SCALE GENOMIC DNA]</scope>
    <source>
        <strain evidence="3 4">KZCA68</strain>
    </source>
</reference>
<keyword evidence="4" id="KW-1185">Reference proteome</keyword>
<name>A0A8A2VAL1_9EURY</name>
<dbReference type="Gene3D" id="3.40.50.2300">
    <property type="match status" value="1"/>
</dbReference>
<organism evidence="3 4">
    <name type="scientific">Haloterrigena alkaliphila</name>
    <dbReference type="NCBI Taxonomy" id="2816475"/>
    <lineage>
        <taxon>Archaea</taxon>
        <taxon>Methanobacteriati</taxon>
        <taxon>Methanobacteriota</taxon>
        <taxon>Stenosarchaea group</taxon>
        <taxon>Halobacteria</taxon>
        <taxon>Halobacteriales</taxon>
        <taxon>Natrialbaceae</taxon>
        <taxon>Haloterrigena</taxon>
    </lineage>
</organism>
<dbReference type="GO" id="GO:0000160">
    <property type="term" value="P:phosphorelay signal transduction system"/>
    <property type="evidence" value="ECO:0007669"/>
    <property type="project" value="InterPro"/>
</dbReference>
<accession>A0A8A2VAL1</accession>
<dbReference type="Proteomes" id="UP000663203">
    <property type="component" value="Chromosome"/>
</dbReference>
<dbReference type="InterPro" id="IPR052893">
    <property type="entry name" value="TCS_response_regulator"/>
</dbReference>
<dbReference type="InterPro" id="IPR011006">
    <property type="entry name" value="CheY-like_superfamily"/>
</dbReference>
<dbReference type="AlphaFoldDB" id="A0A8A2VAL1"/>
<evidence type="ECO:0000256" key="1">
    <source>
        <dbReference type="PROSITE-ProRule" id="PRU00169"/>
    </source>
</evidence>
<gene>
    <name evidence="3" type="ORF">J0X25_17175</name>
</gene>